<reference evidence="2" key="3">
    <citation type="submission" date="2015-04" db="UniProtKB">
        <authorList>
            <consortium name="EnsemblPlants"/>
        </authorList>
    </citation>
    <scope>IDENTIFICATION</scope>
    <source>
        <strain evidence="2">cv. Jemalong A17</strain>
    </source>
</reference>
<dbReference type="STRING" id="3880.A0A072UX98"/>
<dbReference type="GO" id="GO:0005783">
    <property type="term" value="C:endoplasmic reticulum"/>
    <property type="evidence" value="ECO:0000318"/>
    <property type="project" value="GO_Central"/>
</dbReference>
<proteinExistence type="predicted"/>
<dbReference type="PANTHER" id="PTHR10774">
    <property type="entry name" value="EXTENDED SYNAPTOTAGMIN-RELATED"/>
    <property type="match status" value="1"/>
</dbReference>
<dbReference type="AlphaFoldDB" id="A0A072UX98"/>
<gene>
    <name evidence="1" type="ordered locus">MTR_4g073510</name>
</gene>
<protein>
    <submittedName>
        <fullName evidence="1">Synaptotagmin, putative</fullName>
    </submittedName>
</protein>
<keyword evidence="3" id="KW-1185">Reference proteome</keyword>
<dbReference type="EnsemblPlants" id="KEH30490">
    <property type="protein sequence ID" value="KEH30490"/>
    <property type="gene ID" value="MTR_4g073510"/>
</dbReference>
<dbReference type="PANTHER" id="PTHR10774:SF214">
    <property type="entry name" value="CALCIUM-DEPENDENT LIPID-BINDING (CALB DOMAIN) FAMILY PROTEIN-RELATED"/>
    <property type="match status" value="1"/>
</dbReference>
<reference evidence="1 3" key="1">
    <citation type="journal article" date="2011" name="Nature">
        <title>The Medicago genome provides insight into the evolution of rhizobial symbioses.</title>
        <authorList>
            <person name="Young N.D."/>
            <person name="Debelle F."/>
            <person name="Oldroyd G.E."/>
            <person name="Geurts R."/>
            <person name="Cannon S.B."/>
            <person name="Udvardi M.K."/>
            <person name="Benedito V.A."/>
            <person name="Mayer K.F."/>
            <person name="Gouzy J."/>
            <person name="Schoof H."/>
            <person name="Van de Peer Y."/>
            <person name="Proost S."/>
            <person name="Cook D.R."/>
            <person name="Meyers B.C."/>
            <person name="Spannagl M."/>
            <person name="Cheung F."/>
            <person name="De Mita S."/>
            <person name="Krishnakumar V."/>
            <person name="Gundlach H."/>
            <person name="Zhou S."/>
            <person name="Mudge J."/>
            <person name="Bharti A.K."/>
            <person name="Murray J.D."/>
            <person name="Naoumkina M.A."/>
            <person name="Rosen B."/>
            <person name="Silverstein K.A."/>
            <person name="Tang H."/>
            <person name="Rombauts S."/>
            <person name="Zhao P.X."/>
            <person name="Zhou P."/>
            <person name="Barbe V."/>
            <person name="Bardou P."/>
            <person name="Bechner M."/>
            <person name="Bellec A."/>
            <person name="Berger A."/>
            <person name="Berges H."/>
            <person name="Bidwell S."/>
            <person name="Bisseling T."/>
            <person name="Choisne N."/>
            <person name="Couloux A."/>
            <person name="Denny R."/>
            <person name="Deshpande S."/>
            <person name="Dai X."/>
            <person name="Doyle J.J."/>
            <person name="Dudez A.M."/>
            <person name="Farmer A.D."/>
            <person name="Fouteau S."/>
            <person name="Franken C."/>
            <person name="Gibelin C."/>
            <person name="Gish J."/>
            <person name="Goldstein S."/>
            <person name="Gonzalez A.J."/>
            <person name="Green P.J."/>
            <person name="Hallab A."/>
            <person name="Hartog M."/>
            <person name="Hua A."/>
            <person name="Humphray S.J."/>
            <person name="Jeong D.H."/>
            <person name="Jing Y."/>
            <person name="Jocker A."/>
            <person name="Kenton S.M."/>
            <person name="Kim D.J."/>
            <person name="Klee K."/>
            <person name="Lai H."/>
            <person name="Lang C."/>
            <person name="Lin S."/>
            <person name="Macmil S.L."/>
            <person name="Magdelenat G."/>
            <person name="Matthews L."/>
            <person name="McCorrison J."/>
            <person name="Monaghan E.L."/>
            <person name="Mun J.H."/>
            <person name="Najar F.Z."/>
            <person name="Nicholson C."/>
            <person name="Noirot C."/>
            <person name="O'Bleness M."/>
            <person name="Paule C.R."/>
            <person name="Poulain J."/>
            <person name="Prion F."/>
            <person name="Qin B."/>
            <person name="Qu C."/>
            <person name="Retzel E.F."/>
            <person name="Riddle C."/>
            <person name="Sallet E."/>
            <person name="Samain S."/>
            <person name="Samson N."/>
            <person name="Sanders I."/>
            <person name="Saurat O."/>
            <person name="Scarpelli C."/>
            <person name="Schiex T."/>
            <person name="Segurens B."/>
            <person name="Severin A.J."/>
            <person name="Sherrier D.J."/>
            <person name="Shi R."/>
            <person name="Sims S."/>
            <person name="Singer S.R."/>
            <person name="Sinharoy S."/>
            <person name="Sterck L."/>
            <person name="Viollet A."/>
            <person name="Wang B.B."/>
            <person name="Wang K."/>
            <person name="Wang M."/>
            <person name="Wang X."/>
            <person name="Warfsmann J."/>
            <person name="Weissenbach J."/>
            <person name="White D.D."/>
            <person name="White J.D."/>
            <person name="Wiley G.B."/>
            <person name="Wincker P."/>
            <person name="Xing Y."/>
            <person name="Yang L."/>
            <person name="Yao Z."/>
            <person name="Ying F."/>
            <person name="Zhai J."/>
            <person name="Zhou L."/>
            <person name="Zuber A."/>
            <person name="Denarie J."/>
            <person name="Dixon R.A."/>
            <person name="May G.D."/>
            <person name="Schwartz D.C."/>
            <person name="Rogers J."/>
            <person name="Quetier F."/>
            <person name="Town C.D."/>
            <person name="Roe B.A."/>
        </authorList>
    </citation>
    <scope>NUCLEOTIDE SEQUENCE [LARGE SCALE GENOMIC DNA]</scope>
    <source>
        <strain evidence="1">A17</strain>
        <strain evidence="2 3">cv. Jemalong A17</strain>
    </source>
</reference>
<dbReference type="Gene3D" id="2.60.40.150">
    <property type="entry name" value="C2 domain"/>
    <property type="match status" value="1"/>
</dbReference>
<evidence type="ECO:0000313" key="2">
    <source>
        <dbReference type="EnsemblPlants" id="KEH30490"/>
    </source>
</evidence>
<dbReference type="InterPro" id="IPR035892">
    <property type="entry name" value="C2_domain_sf"/>
</dbReference>
<dbReference type="InterPro" id="IPR045050">
    <property type="entry name" value="Synaptotagmin_plant"/>
</dbReference>
<sequence>MSGEDAVVAVEPVSTAGAEIPNEPMDIVTPFQLLLRKSLAYGGIARDLHEGAKTAKIIAKPIIEEQIPKYKIDSVKFLTLTLGTLPQTFQGAGVRTPDTPLIHLNWCSYTLGNDEEEAGYIEAVSKLADNNPLPHADFGLKLLEANLMSIPGVYRIDQELIKDQDQVANLYLAKKPGSSNIYVYTANQRPRDLQLNVYDWEQVGKHDKMGMNVVTLKEPKRFTLDLLKTMDPNDTHNEKLRGQIVVELTYKRLNEEEAVKGFDETQTIPKAPEGTPAGGGQLVVTVLEAQDVEGKYQTNPQACLIFRGEEKKTKYYLRSTDTYTGYDTDTDMSTQVDWLNKFTELMFLLSVFPGAYQRSGCKDFDETHTIPKAPEGTPAGGDQLVVIVMKLKMLKGSITLIHKHVLFPTKY</sequence>
<accession>A0A072UX98</accession>
<evidence type="ECO:0000313" key="1">
    <source>
        <dbReference type="EMBL" id="KEH30490.1"/>
    </source>
</evidence>
<dbReference type="GO" id="GO:0008289">
    <property type="term" value="F:lipid binding"/>
    <property type="evidence" value="ECO:0007669"/>
    <property type="project" value="InterPro"/>
</dbReference>
<dbReference type="EMBL" id="CM001220">
    <property type="protein sequence ID" value="KEH30490.1"/>
    <property type="molecule type" value="Genomic_DNA"/>
</dbReference>
<dbReference type="HOGENOM" id="CLU_669706_0_0_1"/>
<reference evidence="1 3" key="2">
    <citation type="journal article" date="2014" name="BMC Genomics">
        <title>An improved genome release (version Mt4.0) for the model legume Medicago truncatula.</title>
        <authorList>
            <person name="Tang H."/>
            <person name="Krishnakumar V."/>
            <person name="Bidwell S."/>
            <person name="Rosen B."/>
            <person name="Chan A."/>
            <person name="Zhou S."/>
            <person name="Gentzbittel L."/>
            <person name="Childs K.L."/>
            <person name="Yandell M."/>
            <person name="Gundlach H."/>
            <person name="Mayer K.F."/>
            <person name="Schwartz D.C."/>
            <person name="Town C.D."/>
        </authorList>
    </citation>
    <scope>GENOME REANNOTATION</scope>
    <source>
        <strain evidence="1">A17</strain>
        <strain evidence="2 3">cv. Jemalong A17</strain>
    </source>
</reference>
<organism evidence="1 3">
    <name type="scientific">Medicago truncatula</name>
    <name type="common">Barrel medic</name>
    <name type="synonym">Medicago tribuloides</name>
    <dbReference type="NCBI Taxonomy" id="3880"/>
    <lineage>
        <taxon>Eukaryota</taxon>
        <taxon>Viridiplantae</taxon>
        <taxon>Streptophyta</taxon>
        <taxon>Embryophyta</taxon>
        <taxon>Tracheophyta</taxon>
        <taxon>Spermatophyta</taxon>
        <taxon>Magnoliopsida</taxon>
        <taxon>eudicotyledons</taxon>
        <taxon>Gunneridae</taxon>
        <taxon>Pentapetalae</taxon>
        <taxon>rosids</taxon>
        <taxon>fabids</taxon>
        <taxon>Fabales</taxon>
        <taxon>Fabaceae</taxon>
        <taxon>Papilionoideae</taxon>
        <taxon>50 kb inversion clade</taxon>
        <taxon>NPAAA clade</taxon>
        <taxon>Hologalegina</taxon>
        <taxon>IRL clade</taxon>
        <taxon>Trifolieae</taxon>
        <taxon>Medicago</taxon>
    </lineage>
</organism>
<name>A0A072UX98_MEDTR</name>
<evidence type="ECO:0000313" key="3">
    <source>
        <dbReference type="Proteomes" id="UP000002051"/>
    </source>
</evidence>
<dbReference type="Proteomes" id="UP000002051">
    <property type="component" value="Chromosome 4"/>
</dbReference>